<accession>A0A9P9F760</accession>
<protein>
    <submittedName>
        <fullName evidence="2">Uncharacterized protein</fullName>
    </submittedName>
</protein>
<reference evidence="2" key="1">
    <citation type="journal article" date="2021" name="Nat. Commun.">
        <title>Genetic determinants of endophytism in the Arabidopsis root mycobiome.</title>
        <authorList>
            <person name="Mesny F."/>
            <person name="Miyauchi S."/>
            <person name="Thiergart T."/>
            <person name="Pickel B."/>
            <person name="Atanasova L."/>
            <person name="Karlsson M."/>
            <person name="Huettel B."/>
            <person name="Barry K.W."/>
            <person name="Haridas S."/>
            <person name="Chen C."/>
            <person name="Bauer D."/>
            <person name="Andreopoulos W."/>
            <person name="Pangilinan J."/>
            <person name="LaButti K."/>
            <person name="Riley R."/>
            <person name="Lipzen A."/>
            <person name="Clum A."/>
            <person name="Drula E."/>
            <person name="Henrissat B."/>
            <person name="Kohler A."/>
            <person name="Grigoriev I.V."/>
            <person name="Martin F.M."/>
            <person name="Hacquard S."/>
        </authorList>
    </citation>
    <scope>NUCLEOTIDE SEQUENCE</scope>
    <source>
        <strain evidence="2">MPI-CAGE-AT-0021</strain>
    </source>
</reference>
<dbReference type="AlphaFoldDB" id="A0A9P9F760"/>
<feature type="compositionally biased region" description="Polar residues" evidence="1">
    <location>
        <begin position="37"/>
        <end position="48"/>
    </location>
</feature>
<proteinExistence type="predicted"/>
<gene>
    <name evidence="2" type="ORF">B0J13DRAFT_220981</name>
</gene>
<evidence type="ECO:0000313" key="2">
    <source>
        <dbReference type="EMBL" id="KAH7155217.1"/>
    </source>
</evidence>
<organism evidence="2 3">
    <name type="scientific">Dactylonectria estremocensis</name>
    <dbReference type="NCBI Taxonomy" id="1079267"/>
    <lineage>
        <taxon>Eukaryota</taxon>
        <taxon>Fungi</taxon>
        <taxon>Dikarya</taxon>
        <taxon>Ascomycota</taxon>
        <taxon>Pezizomycotina</taxon>
        <taxon>Sordariomycetes</taxon>
        <taxon>Hypocreomycetidae</taxon>
        <taxon>Hypocreales</taxon>
        <taxon>Nectriaceae</taxon>
        <taxon>Dactylonectria</taxon>
    </lineage>
</organism>
<keyword evidence="3" id="KW-1185">Reference proteome</keyword>
<evidence type="ECO:0000313" key="3">
    <source>
        <dbReference type="Proteomes" id="UP000717696"/>
    </source>
</evidence>
<comment type="caution">
    <text evidence="2">The sequence shown here is derived from an EMBL/GenBank/DDBJ whole genome shotgun (WGS) entry which is preliminary data.</text>
</comment>
<evidence type="ECO:0000256" key="1">
    <source>
        <dbReference type="SAM" id="MobiDB-lite"/>
    </source>
</evidence>
<sequence length="214" mass="24066">MSTTPEPQEPAPISKEKCENGKKRKHETGKYARITLLNPSATKHQPQRTSEKGRGGTPLCHSETWLKMGLFACFSSTASTDMAPKLGVRHPLSPPLYHFVRTVVPKTKQKRRRTPELFQIKARAAKAVSAHNQNLGHETVLMSIRETVTHTYQYATQHPISAQRAWIEHHARHHVVTTHVDPALLLVIGFLSSLFIDEGIIAHTDGQVRLYFSN</sequence>
<name>A0A9P9F760_9HYPO</name>
<dbReference type="EMBL" id="JAGMUU010000004">
    <property type="protein sequence ID" value="KAH7155217.1"/>
    <property type="molecule type" value="Genomic_DNA"/>
</dbReference>
<dbReference type="Proteomes" id="UP000717696">
    <property type="component" value="Unassembled WGS sequence"/>
</dbReference>
<feature type="region of interest" description="Disordered" evidence="1">
    <location>
        <begin position="1"/>
        <end position="57"/>
    </location>
</feature>